<reference evidence="10" key="1">
    <citation type="submission" date="2014-09" db="EMBL/GenBank/DDBJ databases">
        <authorList>
            <person name="Magalhaes I.L.F."/>
            <person name="Oliveira U."/>
            <person name="Santos F.R."/>
            <person name="Vidigal T.H.D.A."/>
            <person name="Brescovit A.D."/>
            <person name="Santos A.J."/>
        </authorList>
    </citation>
    <scope>NUCLEOTIDE SEQUENCE</scope>
    <source>
        <tissue evidence="10">Shoot tissue taken approximately 20 cm above the soil surface</tissue>
    </source>
</reference>
<dbReference type="PROSITE" id="PS51685">
    <property type="entry name" value="SAM_MT_ERG6_SMT"/>
    <property type="match status" value="1"/>
</dbReference>
<keyword evidence="4" id="KW-0752">Steroid biosynthesis</keyword>
<dbReference type="GO" id="GO:0032259">
    <property type="term" value="P:methylation"/>
    <property type="evidence" value="ECO:0007669"/>
    <property type="project" value="UniProtKB-KW"/>
</dbReference>
<name>A0A0A9HQ26_ARUDO</name>
<dbReference type="EMBL" id="GBRH01162893">
    <property type="protein sequence ID" value="JAE35003.1"/>
    <property type="molecule type" value="Transcribed_RNA"/>
</dbReference>
<evidence type="ECO:0000256" key="3">
    <source>
        <dbReference type="ARBA" id="ARBA00022691"/>
    </source>
</evidence>
<keyword evidence="5" id="KW-0756">Sterol biosynthesis</keyword>
<evidence type="ECO:0000259" key="9">
    <source>
        <dbReference type="PROSITE" id="PS51685"/>
    </source>
</evidence>
<keyword evidence="1 8" id="KW-0489">Methyltransferase</keyword>
<dbReference type="Gene3D" id="3.40.50.150">
    <property type="entry name" value="Vaccinia Virus protein VP39"/>
    <property type="match status" value="1"/>
</dbReference>
<evidence type="ECO:0000256" key="6">
    <source>
        <dbReference type="ARBA" id="ARBA00023166"/>
    </source>
</evidence>
<evidence type="ECO:0000256" key="4">
    <source>
        <dbReference type="ARBA" id="ARBA00022955"/>
    </source>
</evidence>
<evidence type="ECO:0000256" key="5">
    <source>
        <dbReference type="ARBA" id="ARBA00023011"/>
    </source>
</evidence>
<feature type="domain" description="SAM-dependent methyltransferase Erg6/SMT-type" evidence="9">
    <location>
        <begin position="1"/>
        <end position="51"/>
    </location>
</feature>
<dbReference type="GO" id="GO:0005783">
    <property type="term" value="C:endoplasmic reticulum"/>
    <property type="evidence" value="ECO:0007669"/>
    <property type="project" value="TreeGrafter"/>
</dbReference>
<protein>
    <recommendedName>
        <fullName evidence="9">SAM-dependent methyltransferase Erg6/SMT-type domain-containing protein</fullName>
    </recommendedName>
</protein>
<dbReference type="PANTHER" id="PTHR44068:SF2">
    <property type="entry name" value="METHYLTRANSFERASE"/>
    <property type="match status" value="1"/>
</dbReference>
<evidence type="ECO:0000313" key="10">
    <source>
        <dbReference type="EMBL" id="JAE35003.1"/>
    </source>
</evidence>
<evidence type="ECO:0000256" key="8">
    <source>
        <dbReference type="PROSITE-ProRule" id="PRU01022"/>
    </source>
</evidence>
<keyword evidence="3 8" id="KW-0949">S-adenosyl-L-methionine</keyword>
<keyword evidence="4" id="KW-0444">Lipid biosynthesis</keyword>
<keyword evidence="7" id="KW-0753">Steroid metabolism</keyword>
<proteinExistence type="inferred from homology"/>
<dbReference type="AlphaFoldDB" id="A0A0A9HQ26"/>
<dbReference type="GO" id="GO:0016126">
    <property type="term" value="P:sterol biosynthetic process"/>
    <property type="evidence" value="ECO:0007669"/>
    <property type="project" value="UniProtKB-KW"/>
</dbReference>
<organism evidence="10">
    <name type="scientific">Arundo donax</name>
    <name type="common">Giant reed</name>
    <name type="synonym">Donax arundinaceus</name>
    <dbReference type="NCBI Taxonomy" id="35708"/>
    <lineage>
        <taxon>Eukaryota</taxon>
        <taxon>Viridiplantae</taxon>
        <taxon>Streptophyta</taxon>
        <taxon>Embryophyta</taxon>
        <taxon>Tracheophyta</taxon>
        <taxon>Spermatophyta</taxon>
        <taxon>Magnoliopsida</taxon>
        <taxon>Liliopsida</taxon>
        <taxon>Poales</taxon>
        <taxon>Poaceae</taxon>
        <taxon>PACMAD clade</taxon>
        <taxon>Arundinoideae</taxon>
        <taxon>Arundineae</taxon>
        <taxon>Arundo</taxon>
    </lineage>
</organism>
<dbReference type="Pfam" id="PF08241">
    <property type="entry name" value="Methyltransf_11"/>
    <property type="match status" value="1"/>
</dbReference>
<dbReference type="InterPro" id="IPR030384">
    <property type="entry name" value="MeTrfase_SMT"/>
</dbReference>
<evidence type="ECO:0000256" key="2">
    <source>
        <dbReference type="ARBA" id="ARBA00022679"/>
    </source>
</evidence>
<keyword evidence="6" id="KW-1207">Sterol metabolism</keyword>
<dbReference type="InterPro" id="IPR050447">
    <property type="entry name" value="Erg6_SMT_methyltransf"/>
</dbReference>
<evidence type="ECO:0000256" key="7">
    <source>
        <dbReference type="ARBA" id="ARBA00023221"/>
    </source>
</evidence>
<dbReference type="InterPro" id="IPR013216">
    <property type="entry name" value="Methyltransf_11"/>
</dbReference>
<reference evidence="10" key="2">
    <citation type="journal article" date="2015" name="Data Brief">
        <title>Shoot transcriptome of the giant reed, Arundo donax.</title>
        <authorList>
            <person name="Barrero R.A."/>
            <person name="Guerrero F.D."/>
            <person name="Moolhuijzen P."/>
            <person name="Goolsby J.A."/>
            <person name="Tidwell J."/>
            <person name="Bellgard S.E."/>
            <person name="Bellgard M.I."/>
        </authorList>
    </citation>
    <scope>NUCLEOTIDE SEQUENCE</scope>
    <source>
        <tissue evidence="10">Shoot tissue taken approximately 20 cm above the soil surface</tissue>
    </source>
</reference>
<dbReference type="PANTHER" id="PTHR44068">
    <property type="entry name" value="ZGC:194242"/>
    <property type="match status" value="1"/>
</dbReference>
<comment type="similarity">
    <text evidence="8">Belongs to the class I-like SAM-binding methyltransferase superfamily. Erg6/SMT family.</text>
</comment>
<dbReference type="InterPro" id="IPR029063">
    <property type="entry name" value="SAM-dependent_MTases_sf"/>
</dbReference>
<keyword evidence="4" id="KW-0443">Lipid metabolism</keyword>
<dbReference type="SUPFAM" id="SSF53335">
    <property type="entry name" value="S-adenosyl-L-methionine-dependent methyltransferases"/>
    <property type="match status" value="1"/>
</dbReference>
<dbReference type="GO" id="GO:0003838">
    <property type="term" value="F:sterol 24-C-methyltransferase activity"/>
    <property type="evidence" value="ECO:0007669"/>
    <property type="project" value="TreeGrafter"/>
</dbReference>
<keyword evidence="2 8" id="KW-0808">Transferase</keyword>
<evidence type="ECO:0000256" key="1">
    <source>
        <dbReference type="ARBA" id="ARBA00022603"/>
    </source>
</evidence>
<sequence>MNMPIPDNTFDAAYALQATCHAPDARGVYKEIYRVLKPGQYFALDEWCMTD</sequence>
<accession>A0A0A9HQ26</accession>